<sequence length="212" mass="21792">MKAILNRKHRALSGVLVTIIIMVASIVLASGVVLYGTTLFQGGAQQESISVSGLKMWVHGTETTGLAWGAFAVRNTGDKVLSVDRIVVRGEDVPFAQWYVDNNVTAALIQQAMKFPGWLGTGGNLDIDDPSGNCGTELVRIDLDGAGAATEDPVCGTPAGGPIGLDPGDNAIVYFKLTNGTLDTVDGGATSSVSVFAGNVGAPQSISIGSKT</sequence>
<dbReference type="EMBL" id="LAZR01011582">
    <property type="protein sequence ID" value="KKM60940.1"/>
    <property type="molecule type" value="Genomic_DNA"/>
</dbReference>
<keyword evidence="1" id="KW-1133">Transmembrane helix</keyword>
<accession>A0A0F9LA30</accession>
<proteinExistence type="predicted"/>
<comment type="caution">
    <text evidence="2">The sequence shown here is derived from an EMBL/GenBank/DDBJ whole genome shotgun (WGS) entry which is preliminary data.</text>
</comment>
<name>A0A0F9LA30_9ZZZZ</name>
<reference evidence="2" key="1">
    <citation type="journal article" date="2015" name="Nature">
        <title>Complex archaea that bridge the gap between prokaryotes and eukaryotes.</title>
        <authorList>
            <person name="Spang A."/>
            <person name="Saw J.H."/>
            <person name="Jorgensen S.L."/>
            <person name="Zaremba-Niedzwiedzka K."/>
            <person name="Martijn J."/>
            <person name="Lind A.E."/>
            <person name="van Eijk R."/>
            <person name="Schleper C."/>
            <person name="Guy L."/>
            <person name="Ettema T.J."/>
        </authorList>
    </citation>
    <scope>NUCLEOTIDE SEQUENCE</scope>
</reference>
<feature type="transmembrane region" description="Helical" evidence="1">
    <location>
        <begin position="12"/>
        <end position="36"/>
    </location>
</feature>
<evidence type="ECO:0000256" key="1">
    <source>
        <dbReference type="SAM" id="Phobius"/>
    </source>
</evidence>
<organism evidence="2">
    <name type="scientific">marine sediment metagenome</name>
    <dbReference type="NCBI Taxonomy" id="412755"/>
    <lineage>
        <taxon>unclassified sequences</taxon>
        <taxon>metagenomes</taxon>
        <taxon>ecological metagenomes</taxon>
    </lineage>
</organism>
<dbReference type="AlphaFoldDB" id="A0A0F9LA30"/>
<keyword evidence="1" id="KW-0472">Membrane</keyword>
<protein>
    <recommendedName>
        <fullName evidence="3">Archaeal Type IV pilin N-terminal domain-containing protein</fullName>
    </recommendedName>
</protein>
<evidence type="ECO:0000313" key="2">
    <source>
        <dbReference type="EMBL" id="KKM60940.1"/>
    </source>
</evidence>
<evidence type="ECO:0008006" key="3">
    <source>
        <dbReference type="Google" id="ProtNLM"/>
    </source>
</evidence>
<gene>
    <name evidence="2" type="ORF">LCGC14_1536750</name>
</gene>
<keyword evidence="1" id="KW-0812">Transmembrane</keyword>